<comment type="caution">
    <text evidence="3">The sequence shown here is derived from an EMBL/GenBank/DDBJ whole genome shotgun (WGS) entry which is preliminary data.</text>
</comment>
<evidence type="ECO:0000256" key="1">
    <source>
        <dbReference type="SAM" id="SignalP"/>
    </source>
</evidence>
<dbReference type="PANTHER" id="PTHR35037">
    <property type="entry name" value="C-TERMINAL REGION OF AIDA-LIKE PROTEIN"/>
    <property type="match status" value="1"/>
</dbReference>
<dbReference type="PRINTS" id="PR01484">
    <property type="entry name" value="PRTACTNFAMLY"/>
</dbReference>
<gene>
    <name evidence="3" type="ORF">BHW43_08120</name>
</gene>
<feature type="domain" description="Autotransporter" evidence="2">
    <location>
        <begin position="1232"/>
        <end position="1505"/>
    </location>
</feature>
<dbReference type="Pfam" id="PF03797">
    <property type="entry name" value="Autotransporter"/>
    <property type="match status" value="1"/>
</dbReference>
<reference evidence="3 4" key="1">
    <citation type="journal article" date="2016" name="Nat. Biotechnol.">
        <title>Measurement of bacterial replication rates in microbial communities.</title>
        <authorList>
            <person name="Brown C.T."/>
            <person name="Olm M.R."/>
            <person name="Thomas B.C."/>
            <person name="Banfield J.F."/>
        </authorList>
    </citation>
    <scope>NUCLEOTIDE SEQUENCE [LARGE SCALE GENOMIC DNA]</scope>
    <source>
        <strain evidence="3">46_33</strain>
    </source>
</reference>
<dbReference type="Proteomes" id="UP000186777">
    <property type="component" value="Unassembled WGS sequence"/>
</dbReference>
<dbReference type="InterPro" id="IPR005546">
    <property type="entry name" value="Autotransporte_beta"/>
</dbReference>
<name>A0A1Q6R3P6_9FIRM</name>
<dbReference type="PANTHER" id="PTHR35037:SF3">
    <property type="entry name" value="C-TERMINAL REGION OF AIDA-LIKE PROTEIN"/>
    <property type="match status" value="1"/>
</dbReference>
<sequence length="1505" mass="162040">MSKSKKSLTKTKLALAIAVALGCSLMSVASAATYDMTSSEYTGGITLDSKTYPNRAQVGSSKVKPDVFSFRYDKNTGKIVGGDVNVTSDVMSKPVFASLEVKASDLPDYTNATINKVLNGLLDKFVLTDSAKASSAYYYLRGYSQIKIVDDDGNVIRSAFIIVKNNADRDKYYFYNGSAGTYTNVLKNDTNPYYDISSSDRTTLSPTYEEVKIPANTLVFYGDNKDMQFTIQPDLSSESLKAAVQGADKDLYVTNSVTNVKTKKPINGYTILNINAIGNADDTVYGIYNDKSGLVSIQSRFFNMNVSGNDKGSAIYAGNNGTTESKVKVKVAAMPTDSIKNTITATGNIAEAGKNGVIEFSAENNTIINSTGGNIFYAHDGGKINVLKGDKNYLGIGVKSVAEGKYLALAENKGEINYGVSSTHYDKLDYDAISVASSKGDLAGDMKTDAESKITFGISGTGRVYTGNVAGNISLYAYDGATWNGAISGDDNNINLGFTGNSVWNITSDAKQHVNKLTSSDAASKRNFVNVGAGDITIDKYAGNTTFVFQHTAENPADLTGGNVTIKSAVPSDILSTGIGDGSEKEDVLGHAASTVYLQTAADGINTEDSGLVNQVLDNLAKKLTYSAYVDGERNLSGRVEIAEGLTSSSVAKYYSNITFNEKTGQAQKEEKIFNPYVGVMFGDEKADSEAGYKDVISGTAAGKDLKYTFNDNAMVEVKLNSMPKGVWGNTLYCAAINNYGTAPYKSSAFTAKGGPSYTIDMQGHNLSVVFNAFPQPGSTGSQPMWTAAAIGAYREGTVTIDNPGAVYLESRNNYYYGSAIRASTAAATDTGAHVIINNDNSRDHAVTIRGGIPTPAYELDWRALEATSMFNDATKENSNTIDIKGLVDIETEKSAAIFARQGYSKVSVGGGRIFADKHESIWTSGENTMVNVNVLEDENGNVTGAGNNYVQITGDVRTSTDFYGEGGTINIGLTTPDSYLHGHFYGPRDENTKFNNNLWLSNGAVWDNKGLLFHPWSGPEYTTSHESVISSLYGGNTAETAGNIYQNEAKDINIQNLSGYVNAYLAHENGEDGNASFDALGNIVVDKATKTDGKNAGITLYTDRTGIDTSDQDKVVNTLSALGRKLVYNEAVATEDNPTPEINLDGKVGIAEGLTAGSVAIRLADLDFNKDNGEGSLVAGSIHTPDAYVPVMYGSKETAMMKGAKSAMASTAMLWRAENNDLMKRMGDLRLSEGERGLWAKYYGGKYEMDSQNTDFNLKYNAYQLGYDADAGNGWTVGAAVSYNDGDATYGTGRGDLSAYSAGIYGTWKSEDGQYVDIIAKYSKLENDYKVFNDGGHKLSGDYKTWGISISAEYGKRFENDNGFYFDPSVELTLGRINGKDYNAHSDYLDSVGVKKDMQVEQDAFNTLVGRVGFRLGQKLDNASYFVKLAVAHEFSGDFDTTFRAVNEPEGKTSIDFGDTWYEAQIGGTAKLSKNSLIYADFERSFGGDVEEKWRVDAGLRFTF</sequence>
<proteinExistence type="predicted"/>
<evidence type="ECO:0000313" key="3">
    <source>
        <dbReference type="EMBL" id="OLA36956.1"/>
    </source>
</evidence>
<dbReference type="Gene3D" id="2.40.128.130">
    <property type="entry name" value="Autotransporter beta-domain"/>
    <property type="match status" value="1"/>
</dbReference>
<dbReference type="SMART" id="SM00869">
    <property type="entry name" value="Autotransporter"/>
    <property type="match status" value="1"/>
</dbReference>
<dbReference type="NCBIfam" id="TIGR01414">
    <property type="entry name" value="autotrans_barl"/>
    <property type="match status" value="1"/>
</dbReference>
<dbReference type="InterPro" id="IPR036709">
    <property type="entry name" value="Autotransporte_beta_dom_sf"/>
</dbReference>
<dbReference type="InterPro" id="IPR051551">
    <property type="entry name" value="Autotransporter_adhesion"/>
</dbReference>
<keyword evidence="1" id="KW-0732">Signal</keyword>
<dbReference type="PROSITE" id="PS51257">
    <property type="entry name" value="PROKAR_LIPOPROTEIN"/>
    <property type="match status" value="1"/>
</dbReference>
<evidence type="ECO:0000313" key="4">
    <source>
        <dbReference type="Proteomes" id="UP000186777"/>
    </source>
</evidence>
<dbReference type="STRING" id="626940.BHW43_08120"/>
<organism evidence="3 4">
    <name type="scientific">Phascolarctobacterium succinatutens</name>
    <dbReference type="NCBI Taxonomy" id="626940"/>
    <lineage>
        <taxon>Bacteria</taxon>
        <taxon>Bacillati</taxon>
        <taxon>Bacillota</taxon>
        <taxon>Negativicutes</taxon>
        <taxon>Acidaminococcales</taxon>
        <taxon>Acidaminococcaceae</taxon>
        <taxon>Phascolarctobacterium</taxon>
    </lineage>
</organism>
<dbReference type="SUPFAM" id="SSF103515">
    <property type="entry name" value="Autotransporter"/>
    <property type="match status" value="1"/>
</dbReference>
<dbReference type="RefSeq" id="WP_303680166.1">
    <property type="nucleotide sequence ID" value="NZ_MNTG01000036.1"/>
</dbReference>
<feature type="signal peptide" evidence="1">
    <location>
        <begin position="1"/>
        <end position="31"/>
    </location>
</feature>
<feature type="chain" id="PRO_5012637910" description="Autotransporter domain-containing protein" evidence="1">
    <location>
        <begin position="32"/>
        <end position="1505"/>
    </location>
</feature>
<dbReference type="GO" id="GO:0019867">
    <property type="term" value="C:outer membrane"/>
    <property type="evidence" value="ECO:0007669"/>
    <property type="project" value="InterPro"/>
</dbReference>
<protein>
    <recommendedName>
        <fullName evidence="2">Autotransporter domain-containing protein</fullName>
    </recommendedName>
</protein>
<evidence type="ECO:0000259" key="2">
    <source>
        <dbReference type="PROSITE" id="PS51208"/>
    </source>
</evidence>
<dbReference type="PROSITE" id="PS51208">
    <property type="entry name" value="AUTOTRANSPORTER"/>
    <property type="match status" value="1"/>
</dbReference>
<dbReference type="EMBL" id="MNTG01000036">
    <property type="protein sequence ID" value="OLA36956.1"/>
    <property type="molecule type" value="Genomic_DNA"/>
</dbReference>
<dbReference type="InterPro" id="IPR003991">
    <property type="entry name" value="Pertactin_virulence_factor"/>
</dbReference>
<dbReference type="InterPro" id="IPR006315">
    <property type="entry name" value="OM_autotransptr_brl_dom"/>
</dbReference>
<accession>A0A1Q6R3P6</accession>